<dbReference type="InterPro" id="IPR029057">
    <property type="entry name" value="PRTase-like"/>
</dbReference>
<dbReference type="InterPro" id="IPR006121">
    <property type="entry name" value="HMA_dom"/>
</dbReference>
<evidence type="ECO:0000256" key="2">
    <source>
        <dbReference type="ARBA" id="ARBA00023289"/>
    </source>
</evidence>
<evidence type="ECO:0000256" key="1">
    <source>
        <dbReference type="ARBA" id="ARBA00022723"/>
    </source>
</evidence>
<dbReference type="AlphaFoldDB" id="A0AAP0IIE6"/>
<protein>
    <recommendedName>
        <fullName evidence="4">HMA domain-containing protein</fullName>
    </recommendedName>
</protein>
<sequence>MALNLIDPSPNLSKKVRSRLITTLDKRDAYIDRDREISKHDFVFYSYRLIRLVVEHGLGHLPFTEKQVVTPTGHVEKTYALFMLLHFFSFYAKEIVLKVYMHCEGCARKVKRCLKGFQGVEDVETDCKAHKVIVKGKQADPLKVLERVRKKSHRQVELLSPIPKPPMDKAVELRNELASRNPRKWSTRRVVVETHVFLFNGKAAMRAYR</sequence>
<gene>
    <name evidence="5" type="ORF">Sjap_015051</name>
</gene>
<dbReference type="Pfam" id="PF00403">
    <property type="entry name" value="HMA"/>
    <property type="match status" value="1"/>
</dbReference>
<dbReference type="Proteomes" id="UP001417504">
    <property type="component" value="Unassembled WGS sequence"/>
</dbReference>
<dbReference type="SUPFAM" id="SSF53271">
    <property type="entry name" value="PRTase-like"/>
    <property type="match status" value="1"/>
</dbReference>
<dbReference type="PANTHER" id="PTHR46195">
    <property type="entry name" value="HEAVY METAL-ASSOCIATED ISOPRENYLATED PLANT PROTEIN 7"/>
    <property type="match status" value="1"/>
</dbReference>
<evidence type="ECO:0000313" key="6">
    <source>
        <dbReference type="Proteomes" id="UP001417504"/>
    </source>
</evidence>
<dbReference type="SUPFAM" id="SSF55008">
    <property type="entry name" value="HMA, heavy metal-associated domain"/>
    <property type="match status" value="1"/>
</dbReference>
<keyword evidence="2" id="KW-0449">Lipoprotein</keyword>
<keyword evidence="2" id="KW-0636">Prenylation</keyword>
<name>A0AAP0IIE6_9MAGN</name>
<accession>A0AAP0IIE6</accession>
<dbReference type="Pfam" id="PF14681">
    <property type="entry name" value="UPRTase"/>
    <property type="match status" value="1"/>
</dbReference>
<dbReference type="Gene3D" id="3.40.50.2020">
    <property type="match status" value="1"/>
</dbReference>
<proteinExistence type="inferred from homology"/>
<dbReference type="PROSITE" id="PS50846">
    <property type="entry name" value="HMA_2"/>
    <property type="match status" value="1"/>
</dbReference>
<keyword evidence="6" id="KW-1185">Reference proteome</keyword>
<evidence type="ECO:0000259" key="4">
    <source>
        <dbReference type="PROSITE" id="PS50846"/>
    </source>
</evidence>
<reference evidence="5 6" key="1">
    <citation type="submission" date="2024-01" db="EMBL/GenBank/DDBJ databases">
        <title>Genome assemblies of Stephania.</title>
        <authorList>
            <person name="Yang L."/>
        </authorList>
    </citation>
    <scope>NUCLEOTIDE SEQUENCE [LARGE SCALE GENOMIC DNA]</scope>
    <source>
        <strain evidence="5">QJT</strain>
        <tissue evidence="5">Leaf</tissue>
    </source>
</reference>
<dbReference type="Gene3D" id="3.30.70.100">
    <property type="match status" value="1"/>
</dbReference>
<comment type="caution">
    <text evidence="5">The sequence shown here is derived from an EMBL/GenBank/DDBJ whole genome shotgun (WGS) entry which is preliminary data.</text>
</comment>
<evidence type="ECO:0000256" key="3">
    <source>
        <dbReference type="ARBA" id="ARBA00024045"/>
    </source>
</evidence>
<dbReference type="EMBL" id="JBBNAE010000006">
    <property type="protein sequence ID" value="KAK9116104.1"/>
    <property type="molecule type" value="Genomic_DNA"/>
</dbReference>
<dbReference type="PANTHER" id="PTHR46195:SF2">
    <property type="entry name" value="HEAVY METAL-ASSOCIATED ISOPRENYLATED PLANT PROTEIN 7"/>
    <property type="match status" value="1"/>
</dbReference>
<dbReference type="GO" id="GO:0046872">
    <property type="term" value="F:metal ion binding"/>
    <property type="evidence" value="ECO:0007669"/>
    <property type="project" value="UniProtKB-KW"/>
</dbReference>
<dbReference type="CDD" id="cd00371">
    <property type="entry name" value="HMA"/>
    <property type="match status" value="1"/>
</dbReference>
<evidence type="ECO:0000313" key="5">
    <source>
        <dbReference type="EMBL" id="KAK9116104.1"/>
    </source>
</evidence>
<dbReference type="InterPro" id="IPR044577">
    <property type="entry name" value="HIPP4/7/8/17/18/19"/>
</dbReference>
<feature type="domain" description="HMA" evidence="4">
    <location>
        <begin position="92"/>
        <end position="156"/>
    </location>
</feature>
<dbReference type="InterPro" id="IPR000836">
    <property type="entry name" value="PRTase_dom"/>
</dbReference>
<keyword evidence="1" id="KW-0479">Metal-binding</keyword>
<dbReference type="InterPro" id="IPR036163">
    <property type="entry name" value="HMA_dom_sf"/>
</dbReference>
<organism evidence="5 6">
    <name type="scientific">Stephania japonica</name>
    <dbReference type="NCBI Taxonomy" id="461633"/>
    <lineage>
        <taxon>Eukaryota</taxon>
        <taxon>Viridiplantae</taxon>
        <taxon>Streptophyta</taxon>
        <taxon>Embryophyta</taxon>
        <taxon>Tracheophyta</taxon>
        <taxon>Spermatophyta</taxon>
        <taxon>Magnoliopsida</taxon>
        <taxon>Ranunculales</taxon>
        <taxon>Menispermaceae</taxon>
        <taxon>Menispermoideae</taxon>
        <taxon>Cissampelideae</taxon>
        <taxon>Stephania</taxon>
    </lineage>
</organism>
<comment type="similarity">
    <text evidence="3">Belongs to the HIPP family.</text>
</comment>